<organism evidence="11 12">
    <name type="scientific">Brumimicrobium oceani</name>
    <dbReference type="NCBI Taxonomy" id="2100725"/>
    <lineage>
        <taxon>Bacteria</taxon>
        <taxon>Pseudomonadati</taxon>
        <taxon>Bacteroidota</taxon>
        <taxon>Flavobacteriia</taxon>
        <taxon>Flavobacteriales</taxon>
        <taxon>Crocinitomicaceae</taxon>
        <taxon>Brumimicrobium</taxon>
    </lineage>
</organism>
<reference evidence="11 12" key="1">
    <citation type="submission" date="2018-05" db="EMBL/GenBank/DDBJ databases">
        <title>Brumimicrobium oceani sp. nov., isolated from coastal sediment.</title>
        <authorList>
            <person name="Kou Y."/>
        </authorList>
    </citation>
    <scope>NUCLEOTIDE SEQUENCE [LARGE SCALE GENOMIC DNA]</scope>
    <source>
        <strain evidence="11 12">C305</strain>
    </source>
</reference>
<dbReference type="InterPro" id="IPR008969">
    <property type="entry name" value="CarboxyPept-like_regulatory"/>
</dbReference>
<feature type="domain" description="TonB-dependent receptor plug" evidence="9">
    <location>
        <begin position="152"/>
        <end position="225"/>
    </location>
</feature>
<comment type="similarity">
    <text evidence="7">Belongs to the TonB-dependent receptor family.</text>
</comment>
<evidence type="ECO:0000256" key="7">
    <source>
        <dbReference type="PROSITE-ProRule" id="PRU01360"/>
    </source>
</evidence>
<sequence>MKNAIKKITLVLILFLSTGVATAQEKGLIISGSLIEQETKQPIPYATVVLKDLDTANVFVGTTTNDKGGFRLATKEKDFLVEISFMGYATRVISDFKIENSVLDLGTITLESESQSLEEVEIRGEVSKTVFKLDKRVFNVGKDLSSTGMSGLEVLDNVPSVNVSIDGEISLRGGAGVQILINGKPSVLADESSNALGTITADMIESIEVITNASAKYEASGTAGILNIILKKEEKKGWNGSVTANTGYPANHSIGLSLNRRTDKFNLFTQLGGGYRSMPRFSESRNFNKITEETISSIGENYRNEAFFNITLGTDYHINDYNVLTLSGNFAYEMEDQPSETSFEYTDGNGDLISSWTRNEVTDAINPKWQYDLNYKKQFKNNKEHTLQISGLGSFFGKDQSSDFTTREVNGLNLNGDQRTATNFNKQDYTFKADYINPMTKFFTLELGSQYALNNVANNYLVEDFVGGEYVTDQNQTNNFEYNQKVLGVYTTGAYERGNWGVKGGVRIENTDLSTFLVNTEESNDQNFTDFFPTLHTSYKVSDKLSFQAGYSKRIYRPRLWDLNPFFNISNNFNIRAGNPNLQSEYTDSYELTSIYRIGKASFSSSLYHQYTKDVIERVSTIENNTVYVRPYNVGSNSKLGFETNGKYIPTKWLTISADFNMNYFDRKGDFQNQTFDFSGSQWSLGITPKIKLPYDIDFEFTVKTQSGYETVQGETSGYTTLDVGLRKKVLKGKIMLNLSVRDVFESRIRENFVSQDTFENYSFGQRQRQIAFGISYGFGKGEAMNYTGRRR</sequence>
<comment type="caution">
    <text evidence="11">The sequence shown here is derived from an EMBL/GenBank/DDBJ whole genome shotgun (WGS) entry which is preliminary data.</text>
</comment>
<dbReference type="AlphaFoldDB" id="A0A2U2XG13"/>
<keyword evidence="2 7" id="KW-0813">Transport</keyword>
<evidence type="ECO:0000259" key="9">
    <source>
        <dbReference type="Pfam" id="PF07715"/>
    </source>
</evidence>
<dbReference type="SUPFAM" id="SSF49464">
    <property type="entry name" value="Carboxypeptidase regulatory domain-like"/>
    <property type="match status" value="1"/>
</dbReference>
<dbReference type="OrthoDB" id="8764943at2"/>
<keyword evidence="12" id="KW-1185">Reference proteome</keyword>
<dbReference type="GO" id="GO:0009279">
    <property type="term" value="C:cell outer membrane"/>
    <property type="evidence" value="ECO:0007669"/>
    <property type="project" value="UniProtKB-SubCell"/>
</dbReference>
<evidence type="ECO:0000256" key="6">
    <source>
        <dbReference type="ARBA" id="ARBA00023237"/>
    </source>
</evidence>
<dbReference type="EMBL" id="QFRJ01000001">
    <property type="protein sequence ID" value="PWH86734.1"/>
    <property type="molecule type" value="Genomic_DNA"/>
</dbReference>
<evidence type="ECO:0000259" key="10">
    <source>
        <dbReference type="Pfam" id="PF14905"/>
    </source>
</evidence>
<reference evidence="11 12" key="2">
    <citation type="submission" date="2018-05" db="EMBL/GenBank/DDBJ databases">
        <authorList>
            <person name="Lanie J.A."/>
            <person name="Ng W.-L."/>
            <person name="Kazmierczak K.M."/>
            <person name="Andrzejewski T.M."/>
            <person name="Davidsen T.M."/>
            <person name="Wayne K.J."/>
            <person name="Tettelin H."/>
            <person name="Glass J.I."/>
            <person name="Rusch D."/>
            <person name="Podicherti R."/>
            <person name="Tsui H.-C.T."/>
            <person name="Winkler M.E."/>
        </authorList>
    </citation>
    <scope>NUCLEOTIDE SEQUENCE [LARGE SCALE GENOMIC DNA]</scope>
    <source>
        <strain evidence="11 12">C305</strain>
    </source>
</reference>
<dbReference type="PANTHER" id="PTHR40980:SF4">
    <property type="entry name" value="TONB-DEPENDENT RECEPTOR-LIKE BETA-BARREL DOMAIN-CONTAINING PROTEIN"/>
    <property type="match status" value="1"/>
</dbReference>
<name>A0A2U2XG13_9FLAO</name>
<dbReference type="Pfam" id="PF13715">
    <property type="entry name" value="CarbopepD_reg_2"/>
    <property type="match status" value="1"/>
</dbReference>
<keyword evidence="6 7" id="KW-0998">Cell outer membrane</keyword>
<gene>
    <name evidence="11" type="ORF">DIT68_00260</name>
</gene>
<dbReference type="Gene3D" id="2.60.40.1120">
    <property type="entry name" value="Carboxypeptidase-like, regulatory domain"/>
    <property type="match status" value="1"/>
</dbReference>
<dbReference type="InterPro" id="IPR041700">
    <property type="entry name" value="OMP_b-brl_3"/>
</dbReference>
<proteinExistence type="inferred from homology"/>
<dbReference type="Proteomes" id="UP000245370">
    <property type="component" value="Unassembled WGS sequence"/>
</dbReference>
<evidence type="ECO:0000313" key="12">
    <source>
        <dbReference type="Proteomes" id="UP000245370"/>
    </source>
</evidence>
<accession>A0A2U2XG13</accession>
<keyword evidence="5 7" id="KW-0472">Membrane</keyword>
<evidence type="ECO:0000256" key="1">
    <source>
        <dbReference type="ARBA" id="ARBA00004571"/>
    </source>
</evidence>
<evidence type="ECO:0000256" key="2">
    <source>
        <dbReference type="ARBA" id="ARBA00022448"/>
    </source>
</evidence>
<feature type="chain" id="PRO_5015588005" evidence="8">
    <location>
        <begin position="24"/>
        <end position="792"/>
    </location>
</feature>
<dbReference type="InterPro" id="IPR036942">
    <property type="entry name" value="Beta-barrel_TonB_sf"/>
</dbReference>
<dbReference type="PANTHER" id="PTHR40980">
    <property type="entry name" value="PLUG DOMAIN-CONTAINING PROTEIN"/>
    <property type="match status" value="1"/>
</dbReference>
<dbReference type="RefSeq" id="WP_109357816.1">
    <property type="nucleotide sequence ID" value="NZ_QFRJ01000001.1"/>
</dbReference>
<dbReference type="Pfam" id="PF14905">
    <property type="entry name" value="OMP_b-brl_3"/>
    <property type="match status" value="1"/>
</dbReference>
<keyword evidence="11" id="KW-0675">Receptor</keyword>
<dbReference type="Pfam" id="PF07715">
    <property type="entry name" value="Plug"/>
    <property type="match status" value="1"/>
</dbReference>
<dbReference type="InterPro" id="IPR039426">
    <property type="entry name" value="TonB-dep_rcpt-like"/>
</dbReference>
<dbReference type="Gene3D" id="2.170.130.10">
    <property type="entry name" value="TonB-dependent receptor, plug domain"/>
    <property type="match status" value="1"/>
</dbReference>
<dbReference type="InterPro" id="IPR012910">
    <property type="entry name" value="Plug_dom"/>
</dbReference>
<evidence type="ECO:0000256" key="5">
    <source>
        <dbReference type="ARBA" id="ARBA00023136"/>
    </source>
</evidence>
<keyword evidence="3 7" id="KW-1134">Transmembrane beta strand</keyword>
<feature type="signal peptide" evidence="8">
    <location>
        <begin position="1"/>
        <end position="23"/>
    </location>
</feature>
<evidence type="ECO:0000256" key="3">
    <source>
        <dbReference type="ARBA" id="ARBA00022452"/>
    </source>
</evidence>
<dbReference type="InterPro" id="IPR037066">
    <property type="entry name" value="Plug_dom_sf"/>
</dbReference>
<dbReference type="Gene3D" id="2.40.170.20">
    <property type="entry name" value="TonB-dependent receptor, beta-barrel domain"/>
    <property type="match status" value="1"/>
</dbReference>
<dbReference type="SUPFAM" id="SSF56935">
    <property type="entry name" value="Porins"/>
    <property type="match status" value="1"/>
</dbReference>
<comment type="subcellular location">
    <subcellularLocation>
        <location evidence="1 7">Cell outer membrane</location>
        <topology evidence="1 7">Multi-pass membrane protein</topology>
    </subcellularLocation>
</comment>
<evidence type="ECO:0000256" key="8">
    <source>
        <dbReference type="SAM" id="SignalP"/>
    </source>
</evidence>
<feature type="domain" description="Outer membrane protein beta-barrel" evidence="10">
    <location>
        <begin position="381"/>
        <end position="777"/>
    </location>
</feature>
<protein>
    <submittedName>
        <fullName evidence="11">TonB-dependent receptor</fullName>
    </submittedName>
</protein>
<keyword evidence="4 7" id="KW-0812">Transmembrane</keyword>
<evidence type="ECO:0000256" key="4">
    <source>
        <dbReference type="ARBA" id="ARBA00022692"/>
    </source>
</evidence>
<evidence type="ECO:0000313" key="11">
    <source>
        <dbReference type="EMBL" id="PWH86734.1"/>
    </source>
</evidence>
<keyword evidence="8" id="KW-0732">Signal</keyword>
<dbReference type="PROSITE" id="PS52016">
    <property type="entry name" value="TONB_DEPENDENT_REC_3"/>
    <property type="match status" value="1"/>
</dbReference>